<evidence type="ECO:0000313" key="11">
    <source>
        <dbReference type="EMBL" id="KFI71019.1"/>
    </source>
</evidence>
<comment type="caution">
    <text evidence="11">The sequence shown here is derived from an EMBL/GenBank/DDBJ whole genome shotgun (WGS) entry which is preliminary data.</text>
</comment>
<dbReference type="InterPro" id="IPR049734">
    <property type="entry name" value="NudC-like_C"/>
</dbReference>
<dbReference type="EMBL" id="JGZC01000004">
    <property type="protein sequence ID" value="KFI71019.1"/>
    <property type="molecule type" value="Genomic_DNA"/>
</dbReference>
<comment type="cofactor">
    <cofactor evidence="2">
        <name>Zn(2+)</name>
        <dbReference type="ChEBI" id="CHEBI:29105"/>
    </cofactor>
</comment>
<dbReference type="GO" id="GO:0046872">
    <property type="term" value="F:metal ion binding"/>
    <property type="evidence" value="ECO:0007669"/>
    <property type="project" value="UniProtKB-KW"/>
</dbReference>
<dbReference type="PROSITE" id="PS00893">
    <property type="entry name" value="NUDIX_BOX"/>
    <property type="match status" value="1"/>
</dbReference>
<dbReference type="eggNOG" id="COG2816">
    <property type="taxonomic scope" value="Bacteria"/>
</dbReference>
<dbReference type="Proteomes" id="UP000029060">
    <property type="component" value="Unassembled WGS sequence"/>
</dbReference>
<dbReference type="GO" id="GO:0005829">
    <property type="term" value="C:cytosol"/>
    <property type="evidence" value="ECO:0007669"/>
    <property type="project" value="TreeGrafter"/>
</dbReference>
<evidence type="ECO:0000256" key="7">
    <source>
        <dbReference type="ARBA" id="ARBA00022842"/>
    </source>
</evidence>
<dbReference type="NCBIfam" id="NF001299">
    <property type="entry name" value="PRK00241.1"/>
    <property type="match status" value="1"/>
</dbReference>
<evidence type="ECO:0000256" key="5">
    <source>
        <dbReference type="ARBA" id="ARBA00022723"/>
    </source>
</evidence>
<comment type="similarity">
    <text evidence="3">Belongs to the Nudix hydrolase family. NudC subfamily.</text>
</comment>
<keyword evidence="5" id="KW-0479">Metal-binding</keyword>
<name>A0A087BJ19_9BIFI</name>
<evidence type="ECO:0000256" key="6">
    <source>
        <dbReference type="ARBA" id="ARBA00022801"/>
    </source>
</evidence>
<evidence type="ECO:0000256" key="4">
    <source>
        <dbReference type="ARBA" id="ARBA00012381"/>
    </source>
</evidence>
<dbReference type="InterPro" id="IPR020084">
    <property type="entry name" value="NUDIX_hydrolase_CS"/>
</dbReference>
<sequence>MALNPLALTQVLPFLPLAQGDIDYETERRGKPDLLRTVLAEPATTVMLTCDGRVAVPHGQGAMADYENASMRLAALPGAYVAKALERHSQAVAMFLGGYSGAKGVRHVVAVDITHVVAASGDGDCNDGDRGTVDGQLSGYGRPVAEQGDNVTGETGADVLQQAEQWFDWVDLRGFAPHANAREAGQATSAVALSVWHNRQRCCPACGAPVMAAMGGWAQRCTDEEHCGRLLFPRIEPAVITLVVDSADRLLVQHNAAWNNPTLYSVSAGFVEAGENLEHAVRREAKEETGITLGEVKYLGSQPWPYPASLMMAFKAHALGTDIRVDGSETVDAQWMTRDDYTAAIITGRVSAPGKATIARYMIEQWLGHELG</sequence>
<dbReference type="InterPro" id="IPR000086">
    <property type="entry name" value="NUDIX_hydrolase_dom"/>
</dbReference>
<keyword evidence="12" id="KW-1185">Reference proteome</keyword>
<evidence type="ECO:0000259" key="10">
    <source>
        <dbReference type="PROSITE" id="PS51462"/>
    </source>
</evidence>
<evidence type="ECO:0000256" key="3">
    <source>
        <dbReference type="ARBA" id="ARBA00009595"/>
    </source>
</evidence>
<keyword evidence="7" id="KW-0460">Magnesium</keyword>
<protein>
    <recommendedName>
        <fullName evidence="4">NAD(+) diphosphatase</fullName>
        <ecNumber evidence="4">3.6.1.22</ecNumber>
    </recommendedName>
</protein>
<gene>
    <name evidence="11" type="ORF">BMERY_1329</name>
</gene>
<proteinExistence type="inferred from homology"/>
<evidence type="ECO:0000256" key="9">
    <source>
        <dbReference type="ARBA" id="ARBA00023679"/>
    </source>
</evidence>
<dbReference type="GO" id="GO:0110153">
    <property type="term" value="F:RNA NAD-cap (NMN-forming) hydrolase activity"/>
    <property type="evidence" value="ECO:0007669"/>
    <property type="project" value="RHEA"/>
</dbReference>
<dbReference type="InterPro" id="IPR050241">
    <property type="entry name" value="NAD-cap_RNA_hydrolase_NudC"/>
</dbReference>
<organism evidence="11 12">
    <name type="scientific">Bifidobacterium merycicum</name>
    <dbReference type="NCBI Taxonomy" id="78345"/>
    <lineage>
        <taxon>Bacteria</taxon>
        <taxon>Bacillati</taxon>
        <taxon>Actinomycetota</taxon>
        <taxon>Actinomycetes</taxon>
        <taxon>Bifidobacteriales</taxon>
        <taxon>Bifidobacteriaceae</taxon>
        <taxon>Bifidobacterium</taxon>
    </lineage>
</organism>
<dbReference type="GO" id="GO:0019677">
    <property type="term" value="P:NAD+ catabolic process"/>
    <property type="evidence" value="ECO:0007669"/>
    <property type="project" value="TreeGrafter"/>
</dbReference>
<feature type="domain" description="Nudix hydrolase" evidence="10">
    <location>
        <begin position="233"/>
        <end position="364"/>
    </location>
</feature>
<evidence type="ECO:0000313" key="12">
    <source>
        <dbReference type="Proteomes" id="UP000029060"/>
    </source>
</evidence>
<dbReference type="PROSITE" id="PS51462">
    <property type="entry name" value="NUDIX"/>
    <property type="match status" value="1"/>
</dbReference>
<dbReference type="PANTHER" id="PTHR42904:SF6">
    <property type="entry name" value="NAD-CAPPED RNA HYDROLASE NUDT12"/>
    <property type="match status" value="1"/>
</dbReference>
<dbReference type="CDD" id="cd03429">
    <property type="entry name" value="NUDIX_NADH_pyrophosphatase_Nudt13"/>
    <property type="match status" value="1"/>
</dbReference>
<dbReference type="PANTHER" id="PTHR42904">
    <property type="entry name" value="NUDIX HYDROLASE, NUDC SUBFAMILY"/>
    <property type="match status" value="1"/>
</dbReference>
<reference evidence="11 12" key="1">
    <citation type="submission" date="2014-03" db="EMBL/GenBank/DDBJ databases">
        <title>Genomics of Bifidobacteria.</title>
        <authorList>
            <person name="Ventura M."/>
            <person name="Milani C."/>
            <person name="Lugli G.A."/>
        </authorList>
    </citation>
    <scope>NUCLEOTIDE SEQUENCE [LARGE SCALE GENOMIC DNA]</scope>
    <source>
        <strain evidence="11 12">LMG 11341</strain>
    </source>
</reference>
<comment type="cofactor">
    <cofactor evidence="1">
        <name>Mg(2+)</name>
        <dbReference type="ChEBI" id="CHEBI:18420"/>
    </cofactor>
</comment>
<evidence type="ECO:0000256" key="8">
    <source>
        <dbReference type="ARBA" id="ARBA00023027"/>
    </source>
</evidence>
<dbReference type="Gene3D" id="3.90.79.10">
    <property type="entry name" value="Nucleoside Triphosphate Pyrophosphohydrolase"/>
    <property type="match status" value="1"/>
</dbReference>
<dbReference type="Gene3D" id="3.90.79.20">
    <property type="match status" value="1"/>
</dbReference>
<accession>A0A087BJ19</accession>
<keyword evidence="6 11" id="KW-0378">Hydrolase</keyword>
<dbReference type="SUPFAM" id="SSF55811">
    <property type="entry name" value="Nudix"/>
    <property type="match status" value="1"/>
</dbReference>
<dbReference type="AlphaFoldDB" id="A0A087BJ19"/>
<dbReference type="RefSeq" id="WP_033522284.1">
    <property type="nucleotide sequence ID" value="NZ_CADAXU010000002.1"/>
</dbReference>
<evidence type="ECO:0000256" key="2">
    <source>
        <dbReference type="ARBA" id="ARBA00001947"/>
    </source>
</evidence>
<evidence type="ECO:0000256" key="1">
    <source>
        <dbReference type="ARBA" id="ARBA00001946"/>
    </source>
</evidence>
<dbReference type="InterPro" id="IPR015797">
    <property type="entry name" value="NUDIX_hydrolase-like_dom_sf"/>
</dbReference>
<dbReference type="STRING" id="78345.BMERY_1329"/>
<comment type="catalytic activity">
    <reaction evidence="9">
        <text>a 5'-end NAD(+)-phospho-ribonucleoside in mRNA + H2O = a 5'-end phospho-adenosine-phospho-ribonucleoside in mRNA + beta-nicotinamide D-ribonucleotide + 2 H(+)</text>
        <dbReference type="Rhea" id="RHEA:60876"/>
        <dbReference type="Rhea" id="RHEA-COMP:15698"/>
        <dbReference type="Rhea" id="RHEA-COMP:15719"/>
        <dbReference type="ChEBI" id="CHEBI:14649"/>
        <dbReference type="ChEBI" id="CHEBI:15377"/>
        <dbReference type="ChEBI" id="CHEBI:15378"/>
        <dbReference type="ChEBI" id="CHEBI:144029"/>
        <dbReference type="ChEBI" id="CHEBI:144051"/>
    </reaction>
    <physiologicalReaction direction="left-to-right" evidence="9">
        <dbReference type="Rhea" id="RHEA:60877"/>
    </physiologicalReaction>
</comment>
<dbReference type="Pfam" id="PF00293">
    <property type="entry name" value="NUDIX"/>
    <property type="match status" value="1"/>
</dbReference>
<dbReference type="EC" id="3.6.1.22" evidence="4"/>
<keyword evidence="8" id="KW-0520">NAD</keyword>
<dbReference type="GO" id="GO:0006742">
    <property type="term" value="P:NADP+ catabolic process"/>
    <property type="evidence" value="ECO:0007669"/>
    <property type="project" value="TreeGrafter"/>
</dbReference>
<dbReference type="GO" id="GO:0035529">
    <property type="term" value="F:NADH pyrophosphatase activity"/>
    <property type="evidence" value="ECO:0007669"/>
    <property type="project" value="TreeGrafter"/>
</dbReference>